<dbReference type="PROSITE" id="PS00023">
    <property type="entry name" value="FN2_1"/>
    <property type="match status" value="1"/>
</dbReference>
<feature type="domain" description="Fibronectin type-I" evidence="14">
    <location>
        <begin position="181"/>
        <end position="225"/>
    </location>
</feature>
<feature type="transmembrane region" description="Helical" evidence="11">
    <location>
        <begin position="2908"/>
        <end position="2930"/>
    </location>
</feature>
<dbReference type="GO" id="GO:0005615">
    <property type="term" value="C:extracellular space"/>
    <property type="evidence" value="ECO:0007669"/>
    <property type="project" value="UniProtKB-ARBA"/>
</dbReference>
<organism evidence="16 17">
    <name type="scientific">Solea senegalensis</name>
    <name type="common">Senegalese sole</name>
    <dbReference type="NCBI Taxonomy" id="28829"/>
    <lineage>
        <taxon>Eukaryota</taxon>
        <taxon>Metazoa</taxon>
        <taxon>Chordata</taxon>
        <taxon>Craniata</taxon>
        <taxon>Vertebrata</taxon>
        <taxon>Euteleostomi</taxon>
        <taxon>Actinopterygii</taxon>
        <taxon>Neopterygii</taxon>
        <taxon>Teleostei</taxon>
        <taxon>Neoteleostei</taxon>
        <taxon>Acanthomorphata</taxon>
        <taxon>Carangaria</taxon>
        <taxon>Pleuronectiformes</taxon>
        <taxon>Pleuronectoidei</taxon>
        <taxon>Soleidae</taxon>
        <taxon>Solea</taxon>
    </lineage>
</organism>
<keyword evidence="3" id="KW-0358">Heparin-binding</keyword>
<dbReference type="Pfam" id="PF00040">
    <property type="entry name" value="fn2"/>
    <property type="match status" value="2"/>
</dbReference>
<feature type="domain" description="Fibronectin type-III" evidence="13">
    <location>
        <begin position="1721"/>
        <end position="1809"/>
    </location>
</feature>
<feature type="transmembrane region" description="Helical" evidence="11">
    <location>
        <begin position="2821"/>
        <end position="2840"/>
    </location>
</feature>
<keyword evidence="11" id="KW-0472">Membrane</keyword>
<dbReference type="InterPro" id="IPR000562">
    <property type="entry name" value="FN_type2_dom"/>
</dbReference>
<evidence type="ECO:0000256" key="5">
    <source>
        <dbReference type="ARBA" id="ARBA00022889"/>
    </source>
</evidence>
<dbReference type="PROSITE" id="PS01253">
    <property type="entry name" value="FN1_1"/>
    <property type="match status" value="5"/>
</dbReference>
<dbReference type="CDD" id="cd00063">
    <property type="entry name" value="FN3"/>
    <property type="match status" value="16"/>
</dbReference>
<keyword evidence="5" id="KW-0130">Cell adhesion</keyword>
<evidence type="ECO:0000256" key="6">
    <source>
        <dbReference type="ARBA" id="ARBA00022960"/>
    </source>
</evidence>
<dbReference type="GO" id="GO:0007507">
    <property type="term" value="P:heart development"/>
    <property type="evidence" value="ECO:0007669"/>
    <property type="project" value="TreeGrafter"/>
</dbReference>
<dbReference type="SMART" id="SM00058">
    <property type="entry name" value="FN1"/>
    <property type="match status" value="11"/>
</dbReference>
<accession>A0AAV6Q5H4</accession>
<feature type="signal peptide" evidence="12">
    <location>
        <begin position="1"/>
        <end position="21"/>
    </location>
</feature>
<feature type="domain" description="Fibronectin type-III" evidence="13">
    <location>
        <begin position="1353"/>
        <end position="1447"/>
    </location>
</feature>
<reference evidence="16 17" key="1">
    <citation type="journal article" date="2021" name="Sci. Rep.">
        <title>Chromosome anchoring in Senegalese sole (Solea senegalensis) reveals sex-associated markers and genome rearrangements in flatfish.</title>
        <authorList>
            <person name="Guerrero-Cozar I."/>
            <person name="Gomez-Garrido J."/>
            <person name="Berbel C."/>
            <person name="Martinez-Blanch J.F."/>
            <person name="Alioto T."/>
            <person name="Claros M.G."/>
            <person name="Gagnaire P.A."/>
            <person name="Manchado M."/>
        </authorList>
    </citation>
    <scope>NUCLEOTIDE SEQUENCE [LARGE SCALE GENOMIC DNA]</scope>
    <source>
        <strain evidence="16">Sse05_10M</strain>
    </source>
</reference>
<dbReference type="GO" id="GO:0043394">
    <property type="term" value="F:proteoglycan binding"/>
    <property type="evidence" value="ECO:0007669"/>
    <property type="project" value="TreeGrafter"/>
</dbReference>
<evidence type="ECO:0000259" key="15">
    <source>
        <dbReference type="PROSITE" id="PS51092"/>
    </source>
</evidence>
<evidence type="ECO:0000259" key="14">
    <source>
        <dbReference type="PROSITE" id="PS51091"/>
    </source>
</evidence>
<keyword evidence="11" id="KW-0812">Transmembrane</keyword>
<feature type="domain" description="Fibronectin type-III" evidence="13">
    <location>
        <begin position="800"/>
        <end position="894"/>
    </location>
</feature>
<evidence type="ECO:0000256" key="11">
    <source>
        <dbReference type="SAM" id="Phobius"/>
    </source>
</evidence>
<dbReference type="Pfam" id="PF16178">
    <property type="entry name" value="Anoct_dimer"/>
    <property type="match status" value="1"/>
</dbReference>
<dbReference type="GO" id="GO:0005178">
    <property type="term" value="F:integrin binding"/>
    <property type="evidence" value="ECO:0007669"/>
    <property type="project" value="TreeGrafter"/>
</dbReference>
<dbReference type="Pfam" id="PF00041">
    <property type="entry name" value="fn3"/>
    <property type="match status" value="15"/>
</dbReference>
<feature type="transmembrane region" description="Helical" evidence="11">
    <location>
        <begin position="2994"/>
        <end position="3015"/>
    </location>
</feature>
<feature type="domain" description="Fibronectin type-II" evidence="15">
    <location>
        <begin position="408"/>
        <end position="456"/>
    </location>
</feature>
<feature type="domain" description="Fibronectin type-I" evidence="14">
    <location>
        <begin position="2332"/>
        <end position="2374"/>
    </location>
</feature>
<evidence type="ECO:0000259" key="13">
    <source>
        <dbReference type="PROSITE" id="PS50853"/>
    </source>
</evidence>
<feature type="domain" description="Fibronectin type-III" evidence="13">
    <location>
        <begin position="2182"/>
        <end position="2280"/>
    </location>
</feature>
<sequence>MTGSPLTGLLVALCVSSAVHCVPSKNKRQTGQYRVYPELQDPAALAPVGCEENGRSYRLNEQWEKPYLGSTLVCTCTAASDIKCKSKPDVVESCYDKYNDRTYRVGETYERPKDGMIWDCTCIGSGRGKISCTIANRCHEGGRSYKIGDTWQRPHDTADYMLECVCLGNGKGEWTCKPVAERCYDTTAASSYVVGETWEKPYQGWMMLDCTCLGEGNGRITCTSRNRCNDQDTRTSYRIGDSWTKTDASGQFLQCLCLGNGRGEWKCERHNTGRTTGVVAVNTAHTATQKQIDPPIEGTCRTDSGASYFDEQRWIRTQGNKQMLCTCLGNGISCQEWEARSQVYGGNSDGRPCVFPFVFMGKTYYSCTSDGRTDGQLWCSTTSDYETDKQYSFCTEKNAIVATRGGNSNGALCHFPFLYSGRNYTDCTADGRRDNMRWCGTTHNYDGEQRFGFCPMAAHEEVCTTNDGVMHRVNDKWDKRHDTNGHMMECTCLGNGRGEWSCIAHSQLRDQCIVDGLTYEVNQEFSKRHDEGYMMNCTCFGQGRGRWKCDALDQCQEPQTRAFYQIGDSWDKAIHGIRYRCSCYGHGIGELRCEPQQTYQDGHRPVQVIITEAGKQPDSHPIQWNAPSSVPITQYILKWRIKNARAPWRETAIPGHLNSYTIGGLRPGVTYEGQLISLLRYGRREVTRFEFTTTHGSLETSEGETDQPAPVVDTSESVTEITSNSFVVSWTSASSTISGFRVEYELSEQGAKPKVLDLPRTVSSVTISDLLPGRRYNVNVYELPDQGQPNLILTTSQTTAPDTPAQHVIDDVGETSIRISWTRPQAPITGYRVVYTPSVEGSSTELNLQDTETSVNLVDLRPGLLYNISIYAVEGNRESEPVFVQVNTAGTPPPEEVPAPTDLQFYEVSDVKITITWTGPPNEVTGYRVIFSPVGTDGTDTRPLQLPISPNAYADITHLQPGKLYRFYIYAISGGVESEPLVGQMSTKPDAPSDVRFSDIGPDSALVTWEGPRAVVTGYRLLLSIEGSSPVEKRIPGRVTQYALRNLRPDTQYTAILHSELNNDLSEGVTKYFTTAPQMGNAPVFSTEVTDSAITISWIPVRRFSYRLSVLPSQQGESPREETSDSGRIHIPDLISGNQYSYTVQPIFNGRNRGNPITRTVVTSVSPPTDLRVESNPNTGDLTVHWDASKTPGVTGYRVTSTPTNGQLGNSLEEFARADQTSIILENLNLGMEYNISVFATKGHLESVPMSSIITTDIPRPSHIDFVDITDTTIGLRWTPLNYTAITGYRIMVVTSGQNMPIFQDMVDASAGYYTVHGLEPGVDYDISLATVTEEGESEPTTYTKQTQAAIPAPTNLQFGGVGPDHIRVTWTVPHVATPSDIARFVIRYHPVATDDDIKEVNVGGATNTFLLQNLLPNTDYRISVVCVYAERESEPASGTQRTTLDSPTGLDFSDIRTNSFTVHWLAPTAVISGYRIRYQKTSGGRAKDERLPPTRNYFTLTGLTPETEYRIDVYAVNNNQESQPLTGTQATISDAPTDLEVVSSTPTSITIRWDAPSVTVNNYKITYASTSGETPQEFNIPGTQTTATITGLNPGTDYTITVYAVTARGDSPASNTPVYITHKTDIEPPNNMKLTDVSDNALTVRWSPAQGPIRGYRVTSVPKNGRGPSYSEVVAPEQTQMTFTGLMPTVEYVVSVYALGNDGHPSSPAVENAVTAMDRPKDLAFSDIDSTSMRITWDSPDGTVTSYRVLYSSPEEGERDLRPAPRGDQDSVVLRGLRPGTEYTVKVIALHGQTTSTPLVGTQATVIPAPTNLLISEVGPSTFTVSWRAPTARLTGYRVVVIPKNINSPTKEMNVAPDTTRVIVPGLMVATNYQIHVYALKNSVSSRPLEGEVTTLEDVTPPRRVRISDVKDTSFTLSWRNKIETITGFLIEATPLGGSQPTVSRTIPGETRTYTLAGLQPGTSYSINMYTLNGNTRSAPFTLTIQTGQPVVQAPSSLRFTSLTPTSISFTWQPPPTQITGYYVTYEESGGAPRELLPRPHAGQNYATVSGLRPATEYIIKIIAVQNTQRSTPLVGRIRTQPDSLLPLPLPHFPGGADDKLDVPETDLDNSVQVVGTSGQDALGGQGQNVEYTEFNNNGDNRLNGNSGNPLSPYGQVREPLVFVPLPDAEGRRLPILKLNVPVGTTFGNETGVPQEAQTRTSISWEPLRQSSAYLVSCHPITHLNEKMFQVRLPGTATTATLIGLTPGANYKVLVEALKGALKQKILEQIVTAGNTIPDGVPSTGDTCYDAFTATHHDVGAEWERMSETGFKLWCRCLGLGSGHFRCDSSKWCHDNGINYRIGEKWERHADNGHLMSCTCLGNGKGEFKCEPRKQQNVIFLQSSMETGSLGRNGFPPLACELSDCLSQEEATMMRRNDHYWPVPGEEKNLDMDYVNTKPSESIPMKNLYMDDVSPHYSQLGPYFSDGQRRVDYILAYNIQKPSSDRRRSSRFGENNFIRRLRRSLSMRGSRAPLQPKEDPEIAAQDQQTDYHEDDKRFRREEFEENLLETGLELEKDEGSKIPGIGFLKIHAPWNVLCREAEFMKLKMPTKKVYEVKQGSNVVEKTRLFIHKVTAPLHPKVDTNKPETAKSLSHPFSREKQHLFDLSDRNKFFDSKTRSSIVYEVLKRTRCTRAKYSMGITSLLANGIYTSAYPLHDGDIEGVNAQPNDRKLLYEQWASYSVFYKYQPIGLIRKYFGEKVGLYFAWLGVYTQMLIPAAIVGVIVFLYGCATVDDNIPSMEICDPRNNITMCPLCDHACSYWKLVTACGTARASHLFDNPATVFFSIFMALWAVLFMEHWKRRQMRLNYIWDLTGFGEEEEEEHKDHNRAEYEFRVMQKTMRLEHSTPKGKKVKLTCTDRLPAYLTTVLTMGFLIAVTFTIVFGVILFRISIKAALHMSNYPAARSNVRATVKTTAAIINLIVIIILDEIYGAIARWLTTLEVPKTDKSFEERLIFKTFILKFVNAFTPIVYLAFFRGRLVGRPGNYLYVVGSYRMEECAHAGCLMELCIQLCITMLGKQLIQNNLFEIGIPKLKQMLRRRKSDMDTKQEEELNNTLQRYEKDHLLGPFVGINPEYMEMIIQFGMVTLFVASFPLAPLFALLNNIIEIRLDAKKFVRDLRRPVAAKAKDIGIWYNLLRGLSKVAVIVNAFVISFTSDFIPRLVYQYKYSPDGTMHGFINHTMSYFNVSDFQPGTDPLHPMHLGYKVQICRYKDYREPPWSSTPYELSKEFWAILAARLAFVIIFQNMVMLMSDFVDWLIPDIPKDISLQIHKEKILMVELFMKEEKGKRIAAQDNHNQDNHTAPSSPNQSPPQPRSRLK</sequence>
<dbReference type="PANTHER" id="PTHR46708">
    <property type="entry name" value="TENASCIN"/>
    <property type="match status" value="1"/>
</dbReference>
<evidence type="ECO:0000313" key="16">
    <source>
        <dbReference type="EMBL" id="KAG7483163.1"/>
    </source>
</evidence>
<dbReference type="GO" id="GO:0008360">
    <property type="term" value="P:regulation of cell shape"/>
    <property type="evidence" value="ECO:0007669"/>
    <property type="project" value="UniProtKB-KW"/>
</dbReference>
<keyword evidence="7 9" id="KW-1015">Disulfide bond</keyword>
<feature type="domain" description="Fibronectin type-III" evidence="13">
    <location>
        <begin position="604"/>
        <end position="697"/>
    </location>
</feature>
<evidence type="ECO:0000256" key="9">
    <source>
        <dbReference type="PROSITE-ProRule" id="PRU00479"/>
    </source>
</evidence>
<dbReference type="GO" id="GO:0007399">
    <property type="term" value="P:nervous system development"/>
    <property type="evidence" value="ECO:0007669"/>
    <property type="project" value="TreeGrafter"/>
</dbReference>
<evidence type="ECO:0000256" key="12">
    <source>
        <dbReference type="SAM" id="SignalP"/>
    </source>
</evidence>
<feature type="domain" description="Fibronectin type-I" evidence="14">
    <location>
        <begin position="553"/>
        <end position="596"/>
    </location>
</feature>
<dbReference type="CDD" id="cd00061">
    <property type="entry name" value="FN1"/>
    <property type="match status" value="9"/>
</dbReference>
<comment type="caution">
    <text evidence="16">The sequence shown here is derived from an EMBL/GenBank/DDBJ whole genome shotgun (WGS) entry which is preliminary data.</text>
</comment>
<feature type="domain" description="Fibronectin type-III" evidence="13">
    <location>
        <begin position="1902"/>
        <end position="1992"/>
    </location>
</feature>
<dbReference type="SMART" id="SM00059">
    <property type="entry name" value="FN2"/>
    <property type="match status" value="2"/>
</dbReference>
<feature type="compositionally biased region" description="Pro residues" evidence="10">
    <location>
        <begin position="3349"/>
        <end position="3359"/>
    </location>
</feature>
<dbReference type="CDD" id="cd00062">
    <property type="entry name" value="FN2"/>
    <property type="match status" value="2"/>
</dbReference>
<dbReference type="FunFam" id="2.10.70.10:FF:000018">
    <property type="entry name" value="Fibronectin 1"/>
    <property type="match status" value="2"/>
</dbReference>
<dbReference type="GO" id="GO:0006953">
    <property type="term" value="P:acute-phase response"/>
    <property type="evidence" value="ECO:0007669"/>
    <property type="project" value="UniProtKB-KW"/>
</dbReference>
<dbReference type="InterPro" id="IPR032394">
    <property type="entry name" value="Anoct_dimer"/>
</dbReference>
<dbReference type="PANTHER" id="PTHR46708:SF4">
    <property type="entry name" value="FIBRONECTIN"/>
    <property type="match status" value="1"/>
</dbReference>
<protein>
    <recommendedName>
        <fullName evidence="1">Fibronectin</fullName>
    </recommendedName>
</protein>
<dbReference type="InterPro" id="IPR049452">
    <property type="entry name" value="Anoctamin_TM"/>
</dbReference>
<dbReference type="GO" id="GO:0007044">
    <property type="term" value="P:cell-substrate junction assembly"/>
    <property type="evidence" value="ECO:0007669"/>
    <property type="project" value="TreeGrafter"/>
</dbReference>
<feature type="domain" description="Fibronectin type-II" evidence="15">
    <location>
        <begin position="348"/>
        <end position="396"/>
    </location>
</feature>
<feature type="domain" description="Fibronectin type-III" evidence="13">
    <location>
        <begin position="899"/>
        <end position="990"/>
    </location>
</feature>
<feature type="domain" description="Fibronectin type-III" evidence="13">
    <location>
        <begin position="1260"/>
        <end position="1352"/>
    </location>
</feature>
<keyword evidence="11" id="KW-1133">Transmembrane helix</keyword>
<gene>
    <name evidence="16" type="ORF">JOB18_041306</name>
</gene>
<proteinExistence type="predicted"/>
<dbReference type="FunFam" id="2.60.40.10:FF:000099">
    <property type="entry name" value="Fibronectin 1"/>
    <property type="match status" value="5"/>
</dbReference>
<feature type="chain" id="PRO_5043338832" description="Fibronectin" evidence="12">
    <location>
        <begin position="22"/>
        <end position="3359"/>
    </location>
</feature>
<evidence type="ECO:0000256" key="4">
    <source>
        <dbReference type="ARBA" id="ARBA00022737"/>
    </source>
</evidence>
<dbReference type="FunFam" id="2.60.40.10:FF:000227">
    <property type="entry name" value="Fibronectin isoform X1"/>
    <property type="match status" value="1"/>
</dbReference>
<feature type="domain" description="Fibronectin type-III" evidence="13">
    <location>
        <begin position="1448"/>
        <end position="1535"/>
    </location>
</feature>
<feature type="region of interest" description="Disordered" evidence="10">
    <location>
        <begin position="1111"/>
        <end position="1131"/>
    </location>
</feature>
<feature type="region of interest" description="Disordered" evidence="10">
    <location>
        <begin position="3328"/>
        <end position="3359"/>
    </location>
</feature>
<feature type="transmembrane region" description="Helical" evidence="11">
    <location>
        <begin position="2744"/>
        <end position="2770"/>
    </location>
</feature>
<feature type="transmembrane region" description="Helical" evidence="11">
    <location>
        <begin position="3123"/>
        <end position="3146"/>
    </location>
</feature>
<feature type="domain" description="Fibronectin type-I" evidence="14">
    <location>
        <begin position="92"/>
        <end position="135"/>
    </location>
</feature>
<evidence type="ECO:0000256" key="7">
    <source>
        <dbReference type="ARBA" id="ARBA00023157"/>
    </source>
</evidence>
<dbReference type="PROSITE" id="PS51092">
    <property type="entry name" value="FN2_2"/>
    <property type="match status" value="2"/>
</dbReference>
<feature type="disulfide bond" evidence="9">
    <location>
        <begin position="413"/>
        <end position="439"/>
    </location>
</feature>
<feature type="compositionally biased region" description="Basic and acidic residues" evidence="10">
    <location>
        <begin position="1118"/>
        <end position="1131"/>
    </location>
</feature>
<dbReference type="EMBL" id="JAGKHQ010000019">
    <property type="protein sequence ID" value="KAG7483163.1"/>
    <property type="molecule type" value="Genomic_DNA"/>
</dbReference>
<evidence type="ECO:0000256" key="8">
    <source>
        <dbReference type="ARBA" id="ARBA00023180"/>
    </source>
</evidence>
<dbReference type="GO" id="GO:0046983">
    <property type="term" value="F:protein dimerization activity"/>
    <property type="evidence" value="ECO:0007669"/>
    <property type="project" value="InterPro"/>
</dbReference>
<feature type="domain" description="Fibronectin type-III" evidence="13">
    <location>
        <begin position="1629"/>
        <end position="1720"/>
    </location>
</feature>
<feature type="disulfide bond" evidence="9">
    <location>
        <begin position="353"/>
        <end position="379"/>
    </location>
</feature>
<dbReference type="InterPro" id="IPR003961">
    <property type="entry name" value="FN3_dom"/>
</dbReference>
<dbReference type="InterPro" id="IPR050991">
    <property type="entry name" value="ECM_Regulatory_Proteins"/>
</dbReference>
<keyword evidence="4" id="KW-0677">Repeat</keyword>
<feature type="disulfide bond" evidence="9">
    <location>
        <begin position="367"/>
        <end position="394"/>
    </location>
</feature>
<evidence type="ECO:0000256" key="1">
    <source>
        <dbReference type="ARBA" id="ARBA00020368"/>
    </source>
</evidence>
<dbReference type="SMART" id="SM00060">
    <property type="entry name" value="FN3"/>
    <property type="match status" value="17"/>
</dbReference>
<feature type="domain" description="Fibronectin type-III" evidence="13">
    <location>
        <begin position="1995"/>
        <end position="2084"/>
    </location>
</feature>
<dbReference type="InterPro" id="IPR000083">
    <property type="entry name" value="Fibronectin_type1"/>
</dbReference>
<dbReference type="FunFam" id="2.10.10.10:FF:000001">
    <property type="entry name" value="Fibronectin 1a isoform 1"/>
    <property type="match status" value="2"/>
</dbReference>
<feature type="domain" description="Fibronectin type-I" evidence="14">
    <location>
        <begin position="136"/>
        <end position="179"/>
    </location>
</feature>
<dbReference type="PROSITE" id="PS50853">
    <property type="entry name" value="FN3"/>
    <property type="match status" value="16"/>
</dbReference>
<evidence type="ECO:0000256" key="3">
    <source>
        <dbReference type="ARBA" id="ARBA00022674"/>
    </source>
</evidence>
<feature type="domain" description="Fibronectin type-I" evidence="14">
    <location>
        <begin position="461"/>
        <end position="505"/>
    </location>
</feature>
<dbReference type="GO" id="GO:0005201">
    <property type="term" value="F:extracellular matrix structural constituent"/>
    <property type="evidence" value="ECO:0007669"/>
    <property type="project" value="TreeGrafter"/>
</dbReference>
<feature type="domain" description="Fibronectin type-I" evidence="14">
    <location>
        <begin position="510"/>
        <end position="552"/>
    </location>
</feature>
<dbReference type="PROSITE" id="PS51091">
    <property type="entry name" value="FN1_2"/>
    <property type="match status" value="9"/>
</dbReference>
<feature type="domain" description="Fibronectin type-III" evidence="13">
    <location>
        <begin position="707"/>
        <end position="798"/>
    </location>
</feature>
<feature type="domain" description="Fibronectin type-III" evidence="13">
    <location>
        <begin position="991"/>
        <end position="1078"/>
    </location>
</feature>
<dbReference type="GO" id="GO:0007160">
    <property type="term" value="P:cell-matrix adhesion"/>
    <property type="evidence" value="ECO:0007669"/>
    <property type="project" value="TreeGrafter"/>
</dbReference>
<feature type="region of interest" description="Disordered" evidence="10">
    <location>
        <begin position="2508"/>
        <end position="2535"/>
    </location>
</feature>
<dbReference type="FunFam" id="2.10.70.10:FF:000007">
    <property type="entry name" value="Fibronectin 1"/>
    <property type="match status" value="2"/>
</dbReference>
<name>A0AAV6Q5H4_SOLSE</name>
<dbReference type="Pfam" id="PF00039">
    <property type="entry name" value="fn1"/>
    <property type="match status" value="9"/>
</dbReference>
<keyword evidence="6" id="KW-0133">Cell shape</keyword>
<feature type="domain" description="Fibronectin type-III" evidence="13">
    <location>
        <begin position="1536"/>
        <end position="1625"/>
    </location>
</feature>
<evidence type="ECO:0000256" key="2">
    <source>
        <dbReference type="ARBA" id="ARBA00022486"/>
    </source>
</evidence>
<dbReference type="GO" id="GO:0008201">
    <property type="term" value="F:heparin binding"/>
    <property type="evidence" value="ECO:0007669"/>
    <property type="project" value="UniProtKB-KW"/>
</dbReference>
<feature type="domain" description="Fibronectin type-III" evidence="13">
    <location>
        <begin position="1810"/>
        <end position="1899"/>
    </location>
</feature>
<evidence type="ECO:0000313" key="17">
    <source>
        <dbReference type="Proteomes" id="UP000693946"/>
    </source>
</evidence>
<dbReference type="Pfam" id="PF04547">
    <property type="entry name" value="Anoctamin"/>
    <property type="match status" value="1"/>
</dbReference>
<feature type="transmembrane region" description="Helical" evidence="11">
    <location>
        <begin position="2951"/>
        <end position="2974"/>
    </location>
</feature>
<dbReference type="FunFam" id="2.10.70.10:FF:000004">
    <property type="entry name" value="Fibronectin 1"/>
    <property type="match status" value="1"/>
</dbReference>
<feature type="disulfide bond" evidence="9">
    <location>
        <begin position="427"/>
        <end position="454"/>
    </location>
</feature>
<keyword evidence="12" id="KW-0732">Signal</keyword>
<dbReference type="Proteomes" id="UP000693946">
    <property type="component" value="Linkage Group LG7"/>
</dbReference>
<dbReference type="FunFam" id="2.10.70.10:FF:000006">
    <property type="entry name" value="Fibronectin 1"/>
    <property type="match status" value="2"/>
</dbReference>
<feature type="domain" description="Fibronectin type-I" evidence="14">
    <location>
        <begin position="2287"/>
        <end position="2331"/>
    </location>
</feature>
<keyword evidence="2" id="KW-0011">Acute phase</keyword>
<keyword evidence="17" id="KW-1185">Reference proteome</keyword>
<feature type="domain" description="Fibronectin type-III" evidence="13">
    <location>
        <begin position="1167"/>
        <end position="1259"/>
    </location>
</feature>
<feature type="domain" description="Fibronectin type-I" evidence="14">
    <location>
        <begin position="226"/>
        <end position="270"/>
    </location>
</feature>
<evidence type="ECO:0000256" key="10">
    <source>
        <dbReference type="SAM" id="MobiDB-lite"/>
    </source>
</evidence>
<keyword evidence="8" id="KW-0325">Glycoprotein</keyword>